<gene>
    <name evidence="2" type="ORF">NCTC10168_00487</name>
</gene>
<accession>A0A449B4N0</accession>
<organism evidence="2 3">
    <name type="scientific">Mycoplasmopsis maculosa</name>
    <dbReference type="NCBI Taxonomy" id="114885"/>
    <lineage>
        <taxon>Bacteria</taxon>
        <taxon>Bacillati</taxon>
        <taxon>Mycoplasmatota</taxon>
        <taxon>Mycoplasmoidales</taxon>
        <taxon>Metamycoplasmataceae</taxon>
        <taxon>Mycoplasmopsis</taxon>
    </lineage>
</organism>
<evidence type="ECO:0000256" key="1">
    <source>
        <dbReference type="SAM" id="Phobius"/>
    </source>
</evidence>
<proteinExistence type="predicted"/>
<reference evidence="2 3" key="1">
    <citation type="submission" date="2019-01" db="EMBL/GenBank/DDBJ databases">
        <authorList>
            <consortium name="Pathogen Informatics"/>
        </authorList>
    </citation>
    <scope>NUCLEOTIDE SEQUENCE [LARGE SCALE GENOMIC DNA]</scope>
    <source>
        <strain evidence="2 3">NCTC10168</strain>
    </source>
</reference>
<dbReference type="KEGG" id="mmau:NCTC10168_00487"/>
<keyword evidence="1" id="KW-1133">Transmembrane helix</keyword>
<protein>
    <submittedName>
        <fullName evidence="2">Uncharacterized protein</fullName>
    </submittedName>
</protein>
<feature type="transmembrane region" description="Helical" evidence="1">
    <location>
        <begin position="139"/>
        <end position="163"/>
    </location>
</feature>
<dbReference type="AlphaFoldDB" id="A0A449B4N0"/>
<name>A0A449B4N0_9BACT</name>
<sequence>MKKIHKMINSASIITLSSFSIVTISSTTNEENNNQNLDQIKNKYIEDLDSIDFDNNLKIDYKEKINSSTTEKDLNDNYNTGLRLYRDKLIKSAEISGLTEAKINELIDKANNSTTFKEINNGFILFHKYISDLGTPKSFIITTSITFSLLMVLLIIGTSVWLFKKYRKR</sequence>
<dbReference type="EMBL" id="LR215037">
    <property type="protein sequence ID" value="VEU75561.1"/>
    <property type="molecule type" value="Genomic_DNA"/>
</dbReference>
<dbReference type="Proteomes" id="UP000290243">
    <property type="component" value="Chromosome"/>
</dbReference>
<keyword evidence="3" id="KW-1185">Reference proteome</keyword>
<keyword evidence="1" id="KW-0812">Transmembrane</keyword>
<dbReference type="RefSeq" id="WP_129646770.1">
    <property type="nucleotide sequence ID" value="NZ_LR215037.1"/>
</dbReference>
<evidence type="ECO:0000313" key="2">
    <source>
        <dbReference type="EMBL" id="VEU75561.1"/>
    </source>
</evidence>
<evidence type="ECO:0000313" key="3">
    <source>
        <dbReference type="Proteomes" id="UP000290243"/>
    </source>
</evidence>
<keyword evidence="1" id="KW-0472">Membrane</keyword>